<dbReference type="Pfam" id="PF13188">
    <property type="entry name" value="PAS_8"/>
    <property type="match status" value="1"/>
</dbReference>
<dbReference type="KEGG" id="tsph:KIH39_08775"/>
<sequence length="90" mass="9809">MAVLTREAPADGHVFEDIADAMPHMVWLADPDGGTTYHNRRILEYTGLPAGVTLGAGWEQVVHPDDVLASRVSWRHAVSTGEPFETPTTL</sequence>
<keyword evidence="3" id="KW-1185">Reference proteome</keyword>
<proteinExistence type="predicted"/>
<dbReference type="InterPro" id="IPR035965">
    <property type="entry name" value="PAS-like_dom_sf"/>
</dbReference>
<reference evidence="2" key="1">
    <citation type="submission" date="2021-05" db="EMBL/GenBank/DDBJ databases">
        <title>Complete genome sequence of the cellulolytic planctomycete Telmatocola sphagniphila SP2T and characterization of the first cellulase from planctomycetes.</title>
        <authorList>
            <person name="Rakitin A.L."/>
            <person name="Beletsky A.V."/>
            <person name="Naumoff D.G."/>
            <person name="Kulichevskaya I.S."/>
            <person name="Mardanov A.V."/>
            <person name="Ravin N.V."/>
            <person name="Dedysh S.N."/>
        </authorList>
    </citation>
    <scope>NUCLEOTIDE SEQUENCE</scope>
    <source>
        <strain evidence="2">SP2T</strain>
    </source>
</reference>
<evidence type="ECO:0000259" key="1">
    <source>
        <dbReference type="PROSITE" id="PS50112"/>
    </source>
</evidence>
<dbReference type="AlphaFoldDB" id="A0A8E6EZQ1"/>
<dbReference type="SUPFAM" id="SSF55785">
    <property type="entry name" value="PYP-like sensor domain (PAS domain)"/>
    <property type="match status" value="1"/>
</dbReference>
<evidence type="ECO:0000313" key="3">
    <source>
        <dbReference type="Proteomes" id="UP000676194"/>
    </source>
</evidence>
<protein>
    <submittedName>
        <fullName evidence="2">PAS domain-containing protein</fullName>
    </submittedName>
</protein>
<dbReference type="Proteomes" id="UP000676194">
    <property type="component" value="Chromosome"/>
</dbReference>
<dbReference type="EMBL" id="CP074694">
    <property type="protein sequence ID" value="QVL33983.1"/>
    <property type="molecule type" value="Genomic_DNA"/>
</dbReference>
<feature type="domain" description="PAS" evidence="1">
    <location>
        <begin position="11"/>
        <end position="81"/>
    </location>
</feature>
<dbReference type="NCBIfam" id="TIGR00229">
    <property type="entry name" value="sensory_box"/>
    <property type="match status" value="1"/>
</dbReference>
<dbReference type="CDD" id="cd00130">
    <property type="entry name" value="PAS"/>
    <property type="match status" value="1"/>
</dbReference>
<organism evidence="2 3">
    <name type="scientific">Telmatocola sphagniphila</name>
    <dbReference type="NCBI Taxonomy" id="1123043"/>
    <lineage>
        <taxon>Bacteria</taxon>
        <taxon>Pseudomonadati</taxon>
        <taxon>Planctomycetota</taxon>
        <taxon>Planctomycetia</taxon>
        <taxon>Gemmatales</taxon>
        <taxon>Gemmataceae</taxon>
    </lineage>
</organism>
<accession>A0A8E6EZQ1</accession>
<dbReference type="InterPro" id="IPR000014">
    <property type="entry name" value="PAS"/>
</dbReference>
<dbReference type="SMART" id="SM00091">
    <property type="entry name" value="PAS"/>
    <property type="match status" value="1"/>
</dbReference>
<dbReference type="RefSeq" id="WP_213498959.1">
    <property type="nucleotide sequence ID" value="NZ_CP074694.1"/>
</dbReference>
<dbReference type="PROSITE" id="PS50112">
    <property type="entry name" value="PAS"/>
    <property type="match status" value="1"/>
</dbReference>
<evidence type="ECO:0000313" key="2">
    <source>
        <dbReference type="EMBL" id="QVL33983.1"/>
    </source>
</evidence>
<gene>
    <name evidence="2" type="ORF">KIH39_08775</name>
</gene>
<dbReference type="Gene3D" id="3.30.450.20">
    <property type="entry name" value="PAS domain"/>
    <property type="match status" value="1"/>
</dbReference>
<name>A0A8E6EZQ1_9BACT</name>